<evidence type="ECO:0000313" key="3">
    <source>
        <dbReference type="Proteomes" id="UP000319263"/>
    </source>
</evidence>
<keyword evidence="1" id="KW-1133">Transmembrane helix</keyword>
<keyword evidence="1" id="KW-0472">Membrane</keyword>
<dbReference type="Proteomes" id="UP000319263">
    <property type="component" value="Chromosome"/>
</dbReference>
<keyword evidence="3" id="KW-1185">Reference proteome</keyword>
<feature type="transmembrane region" description="Helical" evidence="1">
    <location>
        <begin position="53"/>
        <end position="76"/>
    </location>
</feature>
<proteinExistence type="predicted"/>
<dbReference type="InterPro" id="IPR025329">
    <property type="entry name" value="DUF4235"/>
</dbReference>
<organism evidence="2 3">
    <name type="scientific">Microlunatus elymi</name>
    <dbReference type="NCBI Taxonomy" id="2596828"/>
    <lineage>
        <taxon>Bacteria</taxon>
        <taxon>Bacillati</taxon>
        <taxon>Actinomycetota</taxon>
        <taxon>Actinomycetes</taxon>
        <taxon>Propionibacteriales</taxon>
        <taxon>Propionibacteriaceae</taxon>
        <taxon>Microlunatus</taxon>
    </lineage>
</organism>
<sequence>MGTSSKLVWKVYVGVLGTATTIAAQKGISIAWKSITGKKPPSPTDPDTPLAEAAGWALASGIGIGLTQFVVTRFAATRWAKDMGTKAPGIPQIKLKV</sequence>
<evidence type="ECO:0000313" key="2">
    <source>
        <dbReference type="EMBL" id="QDP96590.1"/>
    </source>
</evidence>
<accession>A0A516PZJ2</accession>
<name>A0A516PZJ2_9ACTN</name>
<evidence type="ECO:0000256" key="1">
    <source>
        <dbReference type="SAM" id="Phobius"/>
    </source>
</evidence>
<dbReference type="AlphaFoldDB" id="A0A516PZJ2"/>
<dbReference type="EMBL" id="CP041692">
    <property type="protein sequence ID" value="QDP96590.1"/>
    <property type="molecule type" value="Genomic_DNA"/>
</dbReference>
<gene>
    <name evidence="2" type="ORF">FOE78_12335</name>
</gene>
<dbReference type="Pfam" id="PF14019">
    <property type="entry name" value="DUF4235"/>
    <property type="match status" value="1"/>
</dbReference>
<protein>
    <submittedName>
        <fullName evidence="2">DUF4235 domain-containing protein</fullName>
    </submittedName>
</protein>
<dbReference type="OrthoDB" id="6293727at2"/>
<dbReference type="KEGG" id="mik:FOE78_12335"/>
<reference evidence="2 3" key="1">
    <citation type="submission" date="2019-07" db="EMBL/GenBank/DDBJ databases">
        <title>Microlunatus dokdonensis sp. nov. isolated from the rhizospheric soil of the wild plant Elymus tsukushiensis.</title>
        <authorList>
            <person name="Ghim S.-Y."/>
            <person name="Hwang Y.-J."/>
            <person name="Son J.-S."/>
            <person name="Shin J.-H."/>
        </authorList>
    </citation>
    <scope>NUCLEOTIDE SEQUENCE [LARGE SCALE GENOMIC DNA]</scope>
    <source>
        <strain evidence="2 3">KUDC0627</strain>
    </source>
</reference>
<keyword evidence="1" id="KW-0812">Transmembrane</keyword>
<dbReference type="RefSeq" id="WP_143986553.1">
    <property type="nucleotide sequence ID" value="NZ_CP041692.1"/>
</dbReference>